<accession>A0A5B0GJ42</accession>
<dbReference type="PANTHER" id="PTHR46696">
    <property type="entry name" value="P450, PUTATIVE (EUROFUNG)-RELATED"/>
    <property type="match status" value="1"/>
</dbReference>
<dbReference type="InterPro" id="IPR036396">
    <property type="entry name" value="Cyt_P450_sf"/>
</dbReference>
<dbReference type="PRINTS" id="PR00359">
    <property type="entry name" value="BP450"/>
</dbReference>
<dbReference type="GO" id="GO:0005506">
    <property type="term" value="F:iron ion binding"/>
    <property type="evidence" value="ECO:0007669"/>
    <property type="project" value="InterPro"/>
</dbReference>
<dbReference type="GO" id="GO:0020037">
    <property type="term" value="F:heme binding"/>
    <property type="evidence" value="ECO:0007669"/>
    <property type="project" value="InterPro"/>
</dbReference>
<dbReference type="PANTHER" id="PTHR46696:SF6">
    <property type="entry name" value="P450, PUTATIVE (EUROFUNG)-RELATED"/>
    <property type="match status" value="1"/>
</dbReference>
<gene>
    <name evidence="3" type="ORF">FVF58_36925</name>
</gene>
<dbReference type="Pfam" id="PF00067">
    <property type="entry name" value="p450"/>
    <property type="match status" value="1"/>
</dbReference>
<dbReference type="PRINTS" id="PR00385">
    <property type="entry name" value="P450"/>
</dbReference>
<name>A0A5B0GJ42_9BURK</name>
<evidence type="ECO:0000256" key="1">
    <source>
        <dbReference type="ARBA" id="ARBA00010617"/>
    </source>
</evidence>
<sequence length="422" mass="47412">MKALGPGARQTGAKMGCPVHGRLNDVPADRVVSFNYRTGEAMVADPWTVLHDLGTGPGFFYSPELGGHWCAAKRETVIDILRNFELFSSRNIRVPRLERTVPSIPHHMDPPEHGRYRISVVELFGHRILDELTPAIRATARGLANELATRNEAEFVRDFAMRMPVEIFMRMCGLPLERRDEMIGWVQSYFHGASQQESNDAHEKSIDYLSGWLDEQLVDPDKSGGHIMPSLLKTRVDGRPLSREEMLSIIITLFNGGLDTVAAQMTHIMRYLAEHEDQRQKLLNNPDKIPDAVEELLRRFSIISIGREVTRDATYAGVELRQGDMVLCLISAAGLDEEIFPQALEVDFDRPNRRQHCAFGSGPHMCVGAPLARLELRIMLEELLPRLPELRVRPGASLSYHTGVTLGLVELPLQWGESVNVS</sequence>
<keyword evidence="2" id="KW-0503">Monooxygenase</keyword>
<dbReference type="Gene3D" id="1.10.630.10">
    <property type="entry name" value="Cytochrome P450"/>
    <property type="match status" value="1"/>
</dbReference>
<keyword evidence="2" id="KW-0408">Iron</keyword>
<dbReference type="Proteomes" id="UP000325273">
    <property type="component" value="Unassembled WGS sequence"/>
</dbReference>
<protein>
    <submittedName>
        <fullName evidence="3">Cytochrome P450</fullName>
    </submittedName>
</protein>
<dbReference type="AlphaFoldDB" id="A0A5B0GJ42"/>
<evidence type="ECO:0000313" key="4">
    <source>
        <dbReference type="Proteomes" id="UP000325273"/>
    </source>
</evidence>
<dbReference type="EMBL" id="VTUZ01000036">
    <property type="protein sequence ID" value="KAA1003434.1"/>
    <property type="molecule type" value="Genomic_DNA"/>
</dbReference>
<dbReference type="PROSITE" id="PS00086">
    <property type="entry name" value="CYTOCHROME_P450"/>
    <property type="match status" value="1"/>
</dbReference>
<reference evidence="3 4" key="1">
    <citation type="submission" date="2019-08" db="EMBL/GenBank/DDBJ databases">
        <title>Paraburkholderia sp. DCY113.</title>
        <authorList>
            <person name="Kang J."/>
        </authorList>
    </citation>
    <scope>NUCLEOTIDE SEQUENCE [LARGE SCALE GENOMIC DNA]</scope>
    <source>
        <strain evidence="3 4">DCY113</strain>
    </source>
</reference>
<keyword evidence="2" id="KW-0479">Metal-binding</keyword>
<comment type="caution">
    <text evidence="3">The sequence shown here is derived from an EMBL/GenBank/DDBJ whole genome shotgun (WGS) entry which is preliminary data.</text>
</comment>
<keyword evidence="2" id="KW-0349">Heme</keyword>
<keyword evidence="4" id="KW-1185">Reference proteome</keyword>
<dbReference type="SUPFAM" id="SSF48264">
    <property type="entry name" value="Cytochrome P450"/>
    <property type="match status" value="1"/>
</dbReference>
<dbReference type="InterPro" id="IPR001128">
    <property type="entry name" value="Cyt_P450"/>
</dbReference>
<organism evidence="3 4">
    <name type="scientific">Paraburkholderia panacisoli</name>
    <dbReference type="NCBI Taxonomy" id="2603818"/>
    <lineage>
        <taxon>Bacteria</taxon>
        <taxon>Pseudomonadati</taxon>
        <taxon>Pseudomonadota</taxon>
        <taxon>Betaproteobacteria</taxon>
        <taxon>Burkholderiales</taxon>
        <taxon>Burkholderiaceae</taxon>
        <taxon>Paraburkholderia</taxon>
    </lineage>
</organism>
<proteinExistence type="inferred from homology"/>
<comment type="similarity">
    <text evidence="1 2">Belongs to the cytochrome P450 family.</text>
</comment>
<evidence type="ECO:0000256" key="2">
    <source>
        <dbReference type="RuleBase" id="RU000461"/>
    </source>
</evidence>
<keyword evidence="2" id="KW-0560">Oxidoreductase</keyword>
<dbReference type="GO" id="GO:0016705">
    <property type="term" value="F:oxidoreductase activity, acting on paired donors, with incorporation or reduction of molecular oxygen"/>
    <property type="evidence" value="ECO:0007669"/>
    <property type="project" value="InterPro"/>
</dbReference>
<dbReference type="InterPro" id="IPR017972">
    <property type="entry name" value="Cyt_P450_CS"/>
</dbReference>
<dbReference type="InterPro" id="IPR002397">
    <property type="entry name" value="Cyt_P450_B"/>
</dbReference>
<dbReference type="GO" id="GO:0004497">
    <property type="term" value="F:monooxygenase activity"/>
    <property type="evidence" value="ECO:0007669"/>
    <property type="project" value="UniProtKB-KW"/>
</dbReference>
<evidence type="ECO:0000313" key="3">
    <source>
        <dbReference type="EMBL" id="KAA1003434.1"/>
    </source>
</evidence>